<sequence length="342" mass="34895">MNPNDTPRGAVDPALTVAGPIGELRDVILDGVWGGAMRFVAEVSGIDALGFAFMQRAYLAAICIALIGPLVGTFLVHREMAMIGDTLAHSAFAGVAAGLFANAVFAVTLPPLLVALVVASLAALLVQMLIDYAGAYRDTSLAIVLTGSFAIGSVLITATDGGISVGINAYLFGSLATVSRTNAALLLGMTIVVGAAIALAYRPLLYVTFDEIGARAAGLDVARYNRLLAVLTAVVVVGAMQIMGVILVAAMLVIPVATTTAVSGFKRSAAAAVAVGQFATITGVTLSYVYDVAAGGTIVLVAISAYLAAAVANRIRRRPVDARRTRSEGARSAPISNGDDGE</sequence>
<dbReference type="PANTHER" id="PTHR30477">
    <property type="entry name" value="ABC-TRANSPORTER METAL-BINDING PROTEIN"/>
    <property type="match status" value="1"/>
</dbReference>
<dbReference type="InterPro" id="IPR037294">
    <property type="entry name" value="ABC_BtuC-like"/>
</dbReference>
<keyword evidence="5 7" id="KW-0472">Membrane</keyword>
<evidence type="ECO:0000256" key="6">
    <source>
        <dbReference type="SAM" id="MobiDB-lite"/>
    </source>
</evidence>
<evidence type="ECO:0000256" key="5">
    <source>
        <dbReference type="ARBA" id="ARBA00023136"/>
    </source>
</evidence>
<feature type="transmembrane region" description="Helical" evidence="7">
    <location>
        <begin position="87"/>
        <end position="105"/>
    </location>
</feature>
<dbReference type="Pfam" id="PF00950">
    <property type="entry name" value="ABC-3"/>
    <property type="match status" value="1"/>
</dbReference>
<dbReference type="OrthoDB" id="11310at2157"/>
<feature type="transmembrane region" description="Helical" evidence="7">
    <location>
        <begin position="57"/>
        <end position="75"/>
    </location>
</feature>
<dbReference type="SUPFAM" id="SSF81345">
    <property type="entry name" value="ABC transporter involved in vitamin B12 uptake, BtuC"/>
    <property type="match status" value="1"/>
</dbReference>
<gene>
    <name evidence="8" type="ORF">DM868_00755</name>
</gene>
<keyword evidence="4 7" id="KW-1133">Transmembrane helix</keyword>
<evidence type="ECO:0000313" key="8">
    <source>
        <dbReference type="EMBL" id="TKR27654.1"/>
    </source>
</evidence>
<feature type="transmembrane region" description="Helical" evidence="7">
    <location>
        <begin position="227"/>
        <end position="257"/>
    </location>
</feature>
<feature type="transmembrane region" description="Helical" evidence="7">
    <location>
        <begin position="142"/>
        <end position="171"/>
    </location>
</feature>
<name>A0A4U5JET4_9EURY</name>
<dbReference type="EMBL" id="QKNX01000001">
    <property type="protein sequence ID" value="TKR27654.1"/>
    <property type="molecule type" value="Genomic_DNA"/>
</dbReference>
<feature type="transmembrane region" description="Helical" evidence="7">
    <location>
        <begin position="269"/>
        <end position="290"/>
    </location>
</feature>
<accession>A0A4U5JET4</accession>
<comment type="subcellular location">
    <subcellularLocation>
        <location evidence="1">Membrane</location>
        <topology evidence="1">Multi-pass membrane protein</topology>
    </subcellularLocation>
</comment>
<keyword evidence="3 7" id="KW-0812">Transmembrane</keyword>
<reference evidence="8 9" key="1">
    <citation type="submission" date="2019-04" db="EMBL/GenBank/DDBJ databases">
        <title>Natronomonas sp. F20-122 a newhaloarchaeon isolated from a saline saltern of Isla Bacuta, Huelva, Spain.</title>
        <authorList>
            <person name="Duran-Viseras A."/>
            <person name="Sanchez-Porro C."/>
            <person name="Ventosa A."/>
        </authorList>
    </citation>
    <scope>NUCLEOTIDE SEQUENCE [LARGE SCALE GENOMIC DNA]</scope>
    <source>
        <strain evidence="8 9">F20-122</strain>
    </source>
</reference>
<dbReference type="RefSeq" id="WP_137274955.1">
    <property type="nucleotide sequence ID" value="NZ_QKNX01000001.1"/>
</dbReference>
<evidence type="ECO:0000256" key="3">
    <source>
        <dbReference type="ARBA" id="ARBA00022692"/>
    </source>
</evidence>
<keyword evidence="9" id="KW-1185">Reference proteome</keyword>
<dbReference type="Proteomes" id="UP000308037">
    <property type="component" value="Unassembled WGS sequence"/>
</dbReference>
<dbReference type="Gene3D" id="1.10.3470.10">
    <property type="entry name" value="ABC transporter involved in vitamin B12 uptake, BtuC"/>
    <property type="match status" value="1"/>
</dbReference>
<dbReference type="AlphaFoldDB" id="A0A4U5JET4"/>
<dbReference type="GO" id="GO:0055085">
    <property type="term" value="P:transmembrane transport"/>
    <property type="evidence" value="ECO:0007669"/>
    <property type="project" value="InterPro"/>
</dbReference>
<proteinExistence type="inferred from homology"/>
<evidence type="ECO:0000256" key="1">
    <source>
        <dbReference type="ARBA" id="ARBA00004141"/>
    </source>
</evidence>
<evidence type="ECO:0000256" key="7">
    <source>
        <dbReference type="SAM" id="Phobius"/>
    </source>
</evidence>
<dbReference type="GO" id="GO:0043190">
    <property type="term" value="C:ATP-binding cassette (ABC) transporter complex"/>
    <property type="evidence" value="ECO:0007669"/>
    <property type="project" value="InterPro"/>
</dbReference>
<dbReference type="PANTHER" id="PTHR30477:SF0">
    <property type="entry name" value="METAL TRANSPORT SYSTEM MEMBRANE PROTEIN TM_0125-RELATED"/>
    <property type="match status" value="1"/>
</dbReference>
<protein>
    <submittedName>
        <fullName evidence="8">Metal ABC transporter permease</fullName>
    </submittedName>
</protein>
<evidence type="ECO:0000256" key="4">
    <source>
        <dbReference type="ARBA" id="ARBA00022989"/>
    </source>
</evidence>
<feature type="transmembrane region" description="Helical" evidence="7">
    <location>
        <begin position="296"/>
        <end position="315"/>
    </location>
</feature>
<organism evidence="8 9">
    <name type="scientific">Natronomonas salsuginis</name>
    <dbReference type="NCBI Taxonomy" id="2217661"/>
    <lineage>
        <taxon>Archaea</taxon>
        <taxon>Methanobacteriati</taxon>
        <taxon>Methanobacteriota</taxon>
        <taxon>Stenosarchaea group</taxon>
        <taxon>Halobacteria</taxon>
        <taxon>Halobacteriales</taxon>
        <taxon>Natronomonadaceae</taxon>
        <taxon>Natronomonas</taxon>
    </lineage>
</organism>
<feature type="transmembrane region" description="Helical" evidence="7">
    <location>
        <begin position="183"/>
        <end position="201"/>
    </location>
</feature>
<evidence type="ECO:0000256" key="2">
    <source>
        <dbReference type="ARBA" id="ARBA00008034"/>
    </source>
</evidence>
<feature type="transmembrane region" description="Helical" evidence="7">
    <location>
        <begin position="112"/>
        <end position="130"/>
    </location>
</feature>
<comment type="similarity">
    <text evidence="2">Belongs to the ABC-3 integral membrane protein family.</text>
</comment>
<feature type="region of interest" description="Disordered" evidence="6">
    <location>
        <begin position="321"/>
        <end position="342"/>
    </location>
</feature>
<comment type="caution">
    <text evidence="8">The sequence shown here is derived from an EMBL/GenBank/DDBJ whole genome shotgun (WGS) entry which is preliminary data.</text>
</comment>
<evidence type="ECO:0000313" key="9">
    <source>
        <dbReference type="Proteomes" id="UP000308037"/>
    </source>
</evidence>
<dbReference type="InterPro" id="IPR001626">
    <property type="entry name" value="ABC_TroCD"/>
</dbReference>